<dbReference type="InterPro" id="IPR050109">
    <property type="entry name" value="HTH-type_TetR-like_transc_reg"/>
</dbReference>
<dbReference type="InterPro" id="IPR009057">
    <property type="entry name" value="Homeodomain-like_sf"/>
</dbReference>
<dbReference type="PROSITE" id="PS01081">
    <property type="entry name" value="HTH_TETR_1"/>
    <property type="match status" value="1"/>
</dbReference>
<dbReference type="EMBL" id="JACEON010000005">
    <property type="protein sequence ID" value="MBA4611457.1"/>
    <property type="molecule type" value="Genomic_DNA"/>
</dbReference>
<keyword evidence="6" id="KW-1185">Reference proteome</keyword>
<keyword evidence="1 2" id="KW-0238">DNA-binding</keyword>
<feature type="coiled-coil region" evidence="3">
    <location>
        <begin position="78"/>
        <end position="105"/>
    </location>
</feature>
<dbReference type="PRINTS" id="PR00455">
    <property type="entry name" value="HTHTETR"/>
</dbReference>
<dbReference type="Pfam" id="PF00440">
    <property type="entry name" value="TetR_N"/>
    <property type="match status" value="1"/>
</dbReference>
<sequence length="236" mass="27162">MTKEPEWTEAIAFDDEPRRQDSGQLRAAETRTRIIEVAESLFARRSFASVSLREITTEANVALAAVNYHFGSKEGLFKAVFLRRARDLNRERAQLLQEAEARSETGIVPLREVLTALLAPGIRWSFDPGGRGLFIQFLIRCQVDRASPLYDLFYRDVGHLRRFIPYLQKVLPELSAEEIHWRLHFTLGTLHYTITDLQRLEHISEGICDISQYEPVLERIVSFAEAGFRAPARPHR</sequence>
<dbReference type="PROSITE" id="PS50977">
    <property type="entry name" value="HTH_TETR_2"/>
    <property type="match status" value="1"/>
</dbReference>
<feature type="DNA-binding region" description="H-T-H motif" evidence="2">
    <location>
        <begin position="51"/>
        <end position="70"/>
    </location>
</feature>
<proteinExistence type="predicted"/>
<reference evidence="5 6" key="1">
    <citation type="submission" date="2020-07" db="EMBL/GenBank/DDBJ databases">
        <authorList>
            <person name="Li M."/>
        </authorList>
    </citation>
    <scope>NUCLEOTIDE SEQUENCE [LARGE SCALE GENOMIC DNA]</scope>
    <source>
        <strain evidence="5 6">DSM 23284</strain>
    </source>
</reference>
<comment type="caution">
    <text evidence="5">The sequence shown here is derived from an EMBL/GenBank/DDBJ whole genome shotgun (WGS) entry which is preliminary data.</text>
</comment>
<feature type="domain" description="HTH tetR-type" evidence="4">
    <location>
        <begin position="28"/>
        <end position="88"/>
    </location>
</feature>
<dbReference type="SUPFAM" id="SSF46689">
    <property type="entry name" value="Homeodomain-like"/>
    <property type="match status" value="1"/>
</dbReference>
<dbReference type="Gene3D" id="1.10.357.10">
    <property type="entry name" value="Tetracycline Repressor, domain 2"/>
    <property type="match status" value="1"/>
</dbReference>
<name>A0A838XNV4_9HYPH</name>
<dbReference type="SUPFAM" id="SSF48498">
    <property type="entry name" value="Tetracyclin repressor-like, C-terminal domain"/>
    <property type="match status" value="1"/>
</dbReference>
<dbReference type="GO" id="GO:0000976">
    <property type="term" value="F:transcription cis-regulatory region binding"/>
    <property type="evidence" value="ECO:0007669"/>
    <property type="project" value="TreeGrafter"/>
</dbReference>
<dbReference type="RefSeq" id="WP_181759652.1">
    <property type="nucleotide sequence ID" value="NZ_BMCR01000006.1"/>
</dbReference>
<gene>
    <name evidence="5" type="ORF">H1W37_07340</name>
</gene>
<dbReference type="PANTHER" id="PTHR30055">
    <property type="entry name" value="HTH-TYPE TRANSCRIPTIONAL REGULATOR RUTR"/>
    <property type="match status" value="1"/>
</dbReference>
<evidence type="ECO:0000256" key="3">
    <source>
        <dbReference type="SAM" id="Coils"/>
    </source>
</evidence>
<dbReference type="PANTHER" id="PTHR30055:SF235">
    <property type="entry name" value="TRANSCRIPTIONAL REGULATORY PROTEIN"/>
    <property type="match status" value="1"/>
</dbReference>
<dbReference type="Proteomes" id="UP000559404">
    <property type="component" value="Unassembled WGS sequence"/>
</dbReference>
<dbReference type="InterPro" id="IPR001647">
    <property type="entry name" value="HTH_TetR"/>
</dbReference>
<organism evidence="5 6">
    <name type="scientific">Stappia taiwanensis</name>
    <dbReference type="NCBI Taxonomy" id="992267"/>
    <lineage>
        <taxon>Bacteria</taxon>
        <taxon>Pseudomonadati</taxon>
        <taxon>Pseudomonadota</taxon>
        <taxon>Alphaproteobacteria</taxon>
        <taxon>Hyphomicrobiales</taxon>
        <taxon>Stappiaceae</taxon>
        <taxon>Stappia</taxon>
    </lineage>
</organism>
<reference evidence="5 6" key="2">
    <citation type="submission" date="2020-08" db="EMBL/GenBank/DDBJ databases">
        <title>Stappia taiwanensis sp. nov., isolated from a coastal thermal spring.</title>
        <authorList>
            <person name="Kampfer P."/>
        </authorList>
    </citation>
    <scope>NUCLEOTIDE SEQUENCE [LARGE SCALE GENOMIC DNA]</scope>
    <source>
        <strain evidence="5 6">DSM 23284</strain>
    </source>
</reference>
<dbReference type="GO" id="GO:0003700">
    <property type="term" value="F:DNA-binding transcription factor activity"/>
    <property type="evidence" value="ECO:0007669"/>
    <property type="project" value="TreeGrafter"/>
</dbReference>
<dbReference type="Pfam" id="PF17939">
    <property type="entry name" value="TetR_C_30"/>
    <property type="match status" value="1"/>
</dbReference>
<dbReference type="InterPro" id="IPR036271">
    <property type="entry name" value="Tet_transcr_reg_TetR-rel_C_sf"/>
</dbReference>
<dbReference type="AlphaFoldDB" id="A0A838XNV4"/>
<evidence type="ECO:0000256" key="2">
    <source>
        <dbReference type="PROSITE-ProRule" id="PRU00335"/>
    </source>
</evidence>
<evidence type="ECO:0000313" key="5">
    <source>
        <dbReference type="EMBL" id="MBA4611457.1"/>
    </source>
</evidence>
<dbReference type="InterPro" id="IPR023772">
    <property type="entry name" value="DNA-bd_HTH_TetR-type_CS"/>
</dbReference>
<dbReference type="InterPro" id="IPR041586">
    <property type="entry name" value="PsrA_TetR_C"/>
</dbReference>
<protein>
    <submittedName>
        <fullName evidence="5">TetR/AcrR family transcriptional regulator</fullName>
    </submittedName>
</protein>
<evidence type="ECO:0000256" key="1">
    <source>
        <dbReference type="ARBA" id="ARBA00023125"/>
    </source>
</evidence>
<accession>A0A838XNV4</accession>
<evidence type="ECO:0000313" key="6">
    <source>
        <dbReference type="Proteomes" id="UP000559404"/>
    </source>
</evidence>
<evidence type="ECO:0000259" key="4">
    <source>
        <dbReference type="PROSITE" id="PS50977"/>
    </source>
</evidence>
<keyword evidence="3" id="KW-0175">Coiled coil</keyword>